<name>A0A059KUD0_9PSED</name>
<protein>
    <submittedName>
        <fullName evidence="2">Uncharacterized protein</fullName>
    </submittedName>
</protein>
<sequence length="37" mass="4074">MSNPTKTSKPDSTVDAWAILFLIILVVGTAVFWVSHQ</sequence>
<evidence type="ECO:0000256" key="1">
    <source>
        <dbReference type="SAM" id="Phobius"/>
    </source>
</evidence>
<dbReference type="eggNOG" id="ENOG5031UJ4">
    <property type="taxonomic scope" value="Bacteria"/>
</dbReference>
<evidence type="ECO:0000313" key="2">
    <source>
        <dbReference type="EMBL" id="KDD65642.1"/>
    </source>
</evidence>
<reference evidence="2 3" key="1">
    <citation type="submission" date="2013-12" db="EMBL/GenBank/DDBJ databases">
        <authorList>
            <person name="Formusa P.A."/>
            <person name="Habash M."/>
            <person name="Lee H."/>
            <person name="Trevors J.T."/>
        </authorList>
    </citation>
    <scope>NUCLEOTIDE SEQUENCE [LARGE SCALE GENOMIC DNA]</scope>
    <source>
        <strain evidence="2 3">PD30</strain>
    </source>
</reference>
<comment type="caution">
    <text evidence="2">The sequence shown here is derived from an EMBL/GenBank/DDBJ whole genome shotgun (WGS) entry which is preliminary data.</text>
</comment>
<dbReference type="AlphaFoldDB" id="A0A059KUD0"/>
<keyword evidence="1" id="KW-0472">Membrane</keyword>
<feature type="transmembrane region" description="Helical" evidence="1">
    <location>
        <begin position="16"/>
        <end position="34"/>
    </location>
</feature>
<evidence type="ECO:0000313" key="3">
    <source>
        <dbReference type="Proteomes" id="UP000026739"/>
    </source>
</evidence>
<proteinExistence type="predicted"/>
<dbReference type="EMBL" id="AZQQ01000108">
    <property type="protein sequence ID" value="KDD65642.1"/>
    <property type="molecule type" value="Genomic_DNA"/>
</dbReference>
<keyword evidence="1" id="KW-0812">Transmembrane</keyword>
<organism evidence="2 3">
    <name type="scientific">Pseudomonas mandelii PD30</name>
    <dbReference type="NCBI Taxonomy" id="1419583"/>
    <lineage>
        <taxon>Bacteria</taxon>
        <taxon>Pseudomonadati</taxon>
        <taxon>Pseudomonadota</taxon>
        <taxon>Gammaproteobacteria</taxon>
        <taxon>Pseudomonadales</taxon>
        <taxon>Pseudomonadaceae</taxon>
        <taxon>Pseudomonas</taxon>
    </lineage>
</organism>
<gene>
    <name evidence="2" type="ORF">V466_28400</name>
</gene>
<dbReference type="Proteomes" id="UP000026739">
    <property type="component" value="Unassembled WGS sequence"/>
</dbReference>
<keyword evidence="1" id="KW-1133">Transmembrane helix</keyword>
<accession>A0A059KUD0</accession>